<proteinExistence type="predicted"/>
<accession>A0A8S5V220</accession>
<evidence type="ECO:0000313" key="1">
    <source>
        <dbReference type="EMBL" id="DAG00800.1"/>
    </source>
</evidence>
<organism evidence="1">
    <name type="scientific">Myoviridae sp. ctJ2i1</name>
    <dbReference type="NCBI Taxonomy" id="2825079"/>
    <lineage>
        <taxon>Viruses</taxon>
        <taxon>Duplodnaviria</taxon>
        <taxon>Heunggongvirae</taxon>
        <taxon>Uroviricota</taxon>
        <taxon>Caudoviricetes</taxon>
    </lineage>
</organism>
<protein>
    <submittedName>
        <fullName evidence="1">Uncharacterized protein</fullName>
    </submittedName>
</protein>
<reference evidence="1" key="1">
    <citation type="journal article" date="2021" name="Proc. Natl. Acad. Sci. U.S.A.">
        <title>A Catalog of Tens of Thousands of Viruses from Human Metagenomes Reveals Hidden Associations with Chronic Diseases.</title>
        <authorList>
            <person name="Tisza M.J."/>
            <person name="Buck C.B."/>
        </authorList>
    </citation>
    <scope>NUCLEOTIDE SEQUENCE</scope>
    <source>
        <strain evidence="1">CtJ2i1</strain>
    </source>
</reference>
<dbReference type="EMBL" id="BK016182">
    <property type="protein sequence ID" value="DAG00800.1"/>
    <property type="molecule type" value="Genomic_DNA"/>
</dbReference>
<sequence length="118" mass="13554">MQQVTFESKEQAKEFFSTLGENLKASQNKIFEFNGQQWNFNSTPEVTPKLISAVLVSENNVLYVIANLSNDTVYADIDLEDNISGFGYSELEKSVLLSNLVYRILEDYTKFMFCKNEK</sequence>
<name>A0A8S5V220_9CAUD</name>